<proteinExistence type="predicted"/>
<keyword evidence="2" id="KW-1185">Reference proteome</keyword>
<accession>A0AAD7MAH9</accession>
<reference evidence="1" key="1">
    <citation type="submission" date="2023-03" db="EMBL/GenBank/DDBJ databases">
        <title>Massive genome expansion in bonnet fungi (Mycena s.s.) driven by repeated elements and novel gene families across ecological guilds.</title>
        <authorList>
            <consortium name="Lawrence Berkeley National Laboratory"/>
            <person name="Harder C.B."/>
            <person name="Miyauchi S."/>
            <person name="Viragh M."/>
            <person name="Kuo A."/>
            <person name="Thoen E."/>
            <person name="Andreopoulos B."/>
            <person name="Lu D."/>
            <person name="Skrede I."/>
            <person name="Drula E."/>
            <person name="Henrissat B."/>
            <person name="Morin E."/>
            <person name="Kohler A."/>
            <person name="Barry K."/>
            <person name="LaButti K."/>
            <person name="Morin E."/>
            <person name="Salamov A."/>
            <person name="Lipzen A."/>
            <person name="Mereny Z."/>
            <person name="Hegedus B."/>
            <person name="Baldrian P."/>
            <person name="Stursova M."/>
            <person name="Weitz H."/>
            <person name="Taylor A."/>
            <person name="Grigoriev I.V."/>
            <person name="Nagy L.G."/>
            <person name="Martin F."/>
            <person name="Kauserud H."/>
        </authorList>
    </citation>
    <scope>NUCLEOTIDE SEQUENCE</scope>
    <source>
        <strain evidence="1">CBHHK182m</strain>
    </source>
</reference>
<dbReference type="Proteomes" id="UP001215598">
    <property type="component" value="Unassembled WGS sequence"/>
</dbReference>
<sequence>MAVHASENVHTDRGHVSDALLEFSVFGVFVRRISVCLEASVEMGGGVHGMCGGGVGVPRGRCEHVGVFELNGSDGSSRVGRWRGSGVRVDHRIGAAAAEEGGSGEAVVAGQRGSQRVWGDARVVNEDEDQEAPAPSGGSVLTSTLSLNARLDARHWWRAGRRTDGLGCPTRFPSRVPPTRHIWTLHARGGDARSECLLGGGVRVYAHSGGTRVDERGLRGADGDTHGHLELDKKGGAGPLLAPSSSLSFNFPPNANTNAHPFSHSVVARSNMILKQLVLQAKREYQVGLPLLFSTEAGVFRVGGVGGWGQKRGKLVFLLDISVLDSLFWSSTGCAEDRPEASTSPSRPWVSCAAASRRDARESIDATRVPFKDSALGTRDTVRVRILRGPQPLLIIIDTSGYSNPGPALRMYDRAALEREWFIQVDLFVFVLAPQPSSRV</sequence>
<protein>
    <submittedName>
        <fullName evidence="1">Uncharacterized protein</fullName>
    </submittedName>
</protein>
<organism evidence="1 2">
    <name type="scientific">Mycena metata</name>
    <dbReference type="NCBI Taxonomy" id="1033252"/>
    <lineage>
        <taxon>Eukaryota</taxon>
        <taxon>Fungi</taxon>
        <taxon>Dikarya</taxon>
        <taxon>Basidiomycota</taxon>
        <taxon>Agaricomycotina</taxon>
        <taxon>Agaricomycetes</taxon>
        <taxon>Agaricomycetidae</taxon>
        <taxon>Agaricales</taxon>
        <taxon>Marasmiineae</taxon>
        <taxon>Mycenaceae</taxon>
        <taxon>Mycena</taxon>
    </lineage>
</organism>
<dbReference type="AlphaFoldDB" id="A0AAD7MAH9"/>
<evidence type="ECO:0000313" key="2">
    <source>
        <dbReference type="Proteomes" id="UP001215598"/>
    </source>
</evidence>
<gene>
    <name evidence="1" type="ORF">B0H16DRAFT_1481522</name>
</gene>
<comment type="caution">
    <text evidence="1">The sequence shown here is derived from an EMBL/GenBank/DDBJ whole genome shotgun (WGS) entry which is preliminary data.</text>
</comment>
<dbReference type="EMBL" id="JARKIB010000441">
    <property type="protein sequence ID" value="KAJ7707887.1"/>
    <property type="molecule type" value="Genomic_DNA"/>
</dbReference>
<name>A0AAD7MAH9_9AGAR</name>
<evidence type="ECO:0000313" key="1">
    <source>
        <dbReference type="EMBL" id="KAJ7707887.1"/>
    </source>
</evidence>